<protein>
    <submittedName>
        <fullName evidence="2">PadR family transcriptional regulator</fullName>
    </submittedName>
</protein>
<evidence type="ECO:0000259" key="1">
    <source>
        <dbReference type="Pfam" id="PF03551"/>
    </source>
</evidence>
<proteinExistence type="predicted"/>
<name>A0A7Z0WDB8_9PSEU</name>
<dbReference type="Pfam" id="PF03551">
    <property type="entry name" value="PadR"/>
    <property type="match status" value="1"/>
</dbReference>
<keyword evidence="3" id="KW-1185">Reference proteome</keyword>
<dbReference type="InterPro" id="IPR036390">
    <property type="entry name" value="WH_DNA-bd_sf"/>
</dbReference>
<dbReference type="AlphaFoldDB" id="A0A7Z0WDB8"/>
<feature type="domain" description="Transcription regulator PadR N-terminal" evidence="1">
    <location>
        <begin position="1"/>
        <end position="76"/>
    </location>
</feature>
<evidence type="ECO:0000313" key="2">
    <source>
        <dbReference type="EMBL" id="OLF04422.1"/>
    </source>
</evidence>
<dbReference type="SUPFAM" id="SSF46785">
    <property type="entry name" value="Winged helix' DNA-binding domain"/>
    <property type="match status" value="1"/>
</dbReference>
<organism evidence="2 3">
    <name type="scientific">Actinophytocola xinjiangensis</name>
    <dbReference type="NCBI Taxonomy" id="485602"/>
    <lineage>
        <taxon>Bacteria</taxon>
        <taxon>Bacillati</taxon>
        <taxon>Actinomycetota</taxon>
        <taxon>Actinomycetes</taxon>
        <taxon>Pseudonocardiales</taxon>
        <taxon>Pseudonocardiaceae</taxon>
    </lineage>
</organism>
<comment type="caution">
    <text evidence="2">The sequence shown here is derived from an EMBL/GenBank/DDBJ whole genome shotgun (WGS) entry which is preliminary data.</text>
</comment>
<dbReference type="PANTHER" id="PTHR33169">
    <property type="entry name" value="PADR-FAMILY TRANSCRIPTIONAL REGULATOR"/>
    <property type="match status" value="1"/>
</dbReference>
<reference evidence="2 3" key="1">
    <citation type="submission" date="2016-12" db="EMBL/GenBank/DDBJ databases">
        <title>The draft genome sequence of Actinophytocola xinjiangensis.</title>
        <authorList>
            <person name="Wang W."/>
            <person name="Yuan L."/>
        </authorList>
    </citation>
    <scope>NUCLEOTIDE SEQUENCE [LARGE SCALE GENOMIC DNA]</scope>
    <source>
        <strain evidence="2 3">CGMCC 4.4663</strain>
    </source>
</reference>
<dbReference type="Gene3D" id="1.10.10.10">
    <property type="entry name" value="Winged helix-like DNA-binding domain superfamily/Winged helix DNA-binding domain"/>
    <property type="match status" value="1"/>
</dbReference>
<evidence type="ECO:0000313" key="3">
    <source>
        <dbReference type="Proteomes" id="UP000185696"/>
    </source>
</evidence>
<gene>
    <name evidence="2" type="ORF">BLA60_40900</name>
</gene>
<dbReference type="Proteomes" id="UP000185696">
    <property type="component" value="Unassembled WGS sequence"/>
</dbReference>
<dbReference type="EMBL" id="MSIF01000045">
    <property type="protein sequence ID" value="OLF04422.1"/>
    <property type="molecule type" value="Genomic_DNA"/>
</dbReference>
<accession>A0A7Z0WDB8</accession>
<dbReference type="PANTHER" id="PTHR33169:SF27">
    <property type="entry name" value="TRANSCRIPTIONAL REGULATOR PADR FAMILY PROTEIN"/>
    <property type="match status" value="1"/>
</dbReference>
<dbReference type="InterPro" id="IPR005149">
    <property type="entry name" value="Tscrpt_reg_PadR_N"/>
</dbReference>
<dbReference type="InterPro" id="IPR052509">
    <property type="entry name" value="Metal_resp_DNA-bind_regulator"/>
</dbReference>
<sequence>MLGVVRERPAHGFAIAALTARGGELGQVWQMPRPVVYRALSRLAEAGLVEPAEVESEGGPPRTVYAITPTGRAAVDEWLATPVAHVRELRSHLLMKLALLDRRGLPVEPLVTVQRAALEPVLAALADEREHAEGFPSVLLTWRHGNVAAALHFLDGLLG</sequence>
<dbReference type="InterPro" id="IPR036388">
    <property type="entry name" value="WH-like_DNA-bd_sf"/>
</dbReference>